<evidence type="ECO:0000256" key="5">
    <source>
        <dbReference type="ARBA" id="ARBA00022692"/>
    </source>
</evidence>
<dbReference type="InterPro" id="IPR003591">
    <property type="entry name" value="Leu-rich_rpt_typical-subtyp"/>
</dbReference>
<dbReference type="Pfam" id="PF00560">
    <property type="entry name" value="LRR_1"/>
    <property type="match status" value="6"/>
</dbReference>
<keyword evidence="5 12" id="KW-0812">Transmembrane</keyword>
<evidence type="ECO:0000256" key="6">
    <source>
        <dbReference type="ARBA" id="ARBA00022729"/>
    </source>
</evidence>
<keyword evidence="11" id="KW-0325">Glycoprotein</keyword>
<dbReference type="EMBL" id="RDQH01000330">
    <property type="protein sequence ID" value="RXI01468.1"/>
    <property type="molecule type" value="Genomic_DNA"/>
</dbReference>
<comment type="subcellular location">
    <subcellularLocation>
        <location evidence="1">Cell membrane</location>
        <topology evidence="1">Single-pass type I membrane protein</topology>
    </subcellularLocation>
</comment>
<keyword evidence="10" id="KW-0675">Receptor</keyword>
<evidence type="ECO:0000256" key="1">
    <source>
        <dbReference type="ARBA" id="ARBA00004251"/>
    </source>
</evidence>
<keyword evidence="17" id="KW-1185">Reference proteome</keyword>
<dbReference type="Gene3D" id="3.80.10.10">
    <property type="entry name" value="Ribonuclease Inhibitor"/>
    <property type="match status" value="8"/>
</dbReference>
<evidence type="ECO:0000256" key="11">
    <source>
        <dbReference type="ARBA" id="ARBA00023180"/>
    </source>
</evidence>
<dbReference type="SMART" id="SM00369">
    <property type="entry name" value="LRR_TYP"/>
    <property type="match status" value="10"/>
</dbReference>
<dbReference type="Proteomes" id="UP000290289">
    <property type="component" value="Chromosome 4"/>
</dbReference>
<dbReference type="PROSITE" id="PS51450">
    <property type="entry name" value="LRR"/>
    <property type="match status" value="1"/>
</dbReference>
<evidence type="ECO:0000259" key="15">
    <source>
        <dbReference type="Pfam" id="PF23598"/>
    </source>
</evidence>
<dbReference type="GO" id="GO:0005886">
    <property type="term" value="C:plasma membrane"/>
    <property type="evidence" value="ECO:0007669"/>
    <property type="project" value="UniProtKB-SubCell"/>
</dbReference>
<gene>
    <name evidence="16" type="ORF">DVH24_014817</name>
</gene>
<dbReference type="Pfam" id="PF13855">
    <property type="entry name" value="LRR_8"/>
    <property type="match status" value="2"/>
</dbReference>
<evidence type="ECO:0000256" key="12">
    <source>
        <dbReference type="SAM" id="Phobius"/>
    </source>
</evidence>
<keyword evidence="8 12" id="KW-1133">Transmembrane helix</keyword>
<evidence type="ECO:0000259" key="14">
    <source>
        <dbReference type="Pfam" id="PF08263"/>
    </source>
</evidence>
<evidence type="ECO:0000256" key="8">
    <source>
        <dbReference type="ARBA" id="ARBA00022989"/>
    </source>
</evidence>
<evidence type="ECO:0000256" key="7">
    <source>
        <dbReference type="ARBA" id="ARBA00022737"/>
    </source>
</evidence>
<evidence type="ECO:0000256" key="9">
    <source>
        <dbReference type="ARBA" id="ARBA00023136"/>
    </source>
</evidence>
<reference evidence="16 17" key="1">
    <citation type="submission" date="2018-10" db="EMBL/GenBank/DDBJ databases">
        <title>A high-quality apple genome assembly.</title>
        <authorList>
            <person name="Hu J."/>
        </authorList>
    </citation>
    <scope>NUCLEOTIDE SEQUENCE [LARGE SCALE GENOMIC DNA]</scope>
    <source>
        <strain evidence="17">cv. HFTH1</strain>
        <tissue evidence="16">Young leaf</tissue>
    </source>
</reference>
<dbReference type="InterPro" id="IPR032675">
    <property type="entry name" value="LRR_dom_sf"/>
</dbReference>
<feature type="signal peptide" evidence="13">
    <location>
        <begin position="1"/>
        <end position="25"/>
    </location>
</feature>
<dbReference type="FunFam" id="3.80.10.10:FF:000213">
    <property type="entry name" value="Tyrosine-sulfated glycopeptide receptor 1"/>
    <property type="match status" value="1"/>
</dbReference>
<name>A0A498K2D0_MALDO</name>
<evidence type="ECO:0000313" key="17">
    <source>
        <dbReference type="Proteomes" id="UP000290289"/>
    </source>
</evidence>
<keyword evidence="6 13" id="KW-0732">Signal</keyword>
<dbReference type="PANTHER" id="PTHR48061">
    <property type="entry name" value="LEUCINE-RICH REPEAT RECEPTOR PROTEIN KINASE EMS1-LIKE-RELATED"/>
    <property type="match status" value="1"/>
</dbReference>
<protein>
    <submittedName>
        <fullName evidence="16">Uncharacterized protein</fullName>
    </submittedName>
</protein>
<dbReference type="AlphaFoldDB" id="A0A498K2D0"/>
<dbReference type="SUPFAM" id="SSF52047">
    <property type="entry name" value="RNI-like"/>
    <property type="match status" value="2"/>
</dbReference>
<dbReference type="Pfam" id="PF23598">
    <property type="entry name" value="LRR_14"/>
    <property type="match status" value="1"/>
</dbReference>
<accession>A0A498K2D0</accession>
<feature type="domain" description="Disease resistance R13L4/SHOC-2-like LRR" evidence="15">
    <location>
        <begin position="95"/>
        <end position="324"/>
    </location>
</feature>
<dbReference type="STRING" id="3750.A0A498K2D0"/>
<keyword evidence="3" id="KW-1003">Cell membrane</keyword>
<dbReference type="PANTHER" id="PTHR48061:SF2">
    <property type="entry name" value="RECEPTOR LIKE PROTEIN 30-LIKE"/>
    <property type="match status" value="1"/>
</dbReference>
<proteinExistence type="inferred from homology"/>
<feature type="transmembrane region" description="Helical" evidence="12">
    <location>
        <begin position="993"/>
        <end position="1014"/>
    </location>
</feature>
<dbReference type="SUPFAM" id="SSF52058">
    <property type="entry name" value="L domain-like"/>
    <property type="match status" value="2"/>
</dbReference>
<dbReference type="InterPro" id="IPR046956">
    <property type="entry name" value="RLP23-like"/>
</dbReference>
<evidence type="ECO:0000256" key="3">
    <source>
        <dbReference type="ARBA" id="ARBA00022475"/>
    </source>
</evidence>
<feature type="chain" id="PRO_5019739110" evidence="13">
    <location>
        <begin position="26"/>
        <end position="1135"/>
    </location>
</feature>
<keyword evidence="7" id="KW-0677">Repeat</keyword>
<dbReference type="Pfam" id="PF08263">
    <property type="entry name" value="LRRNT_2"/>
    <property type="match status" value="1"/>
</dbReference>
<organism evidence="16 17">
    <name type="scientific">Malus domestica</name>
    <name type="common">Apple</name>
    <name type="synonym">Pyrus malus</name>
    <dbReference type="NCBI Taxonomy" id="3750"/>
    <lineage>
        <taxon>Eukaryota</taxon>
        <taxon>Viridiplantae</taxon>
        <taxon>Streptophyta</taxon>
        <taxon>Embryophyta</taxon>
        <taxon>Tracheophyta</taxon>
        <taxon>Spermatophyta</taxon>
        <taxon>Magnoliopsida</taxon>
        <taxon>eudicotyledons</taxon>
        <taxon>Gunneridae</taxon>
        <taxon>Pentapetalae</taxon>
        <taxon>rosids</taxon>
        <taxon>fabids</taxon>
        <taxon>Rosales</taxon>
        <taxon>Rosaceae</taxon>
        <taxon>Amygdaloideae</taxon>
        <taxon>Maleae</taxon>
        <taxon>Malus</taxon>
    </lineage>
</organism>
<dbReference type="PRINTS" id="PR00019">
    <property type="entry name" value="LEURICHRPT"/>
</dbReference>
<keyword evidence="9 12" id="KW-0472">Membrane</keyword>
<feature type="domain" description="Leucine-rich repeat-containing N-terminal plant-type" evidence="14">
    <location>
        <begin position="30"/>
        <end position="77"/>
    </location>
</feature>
<sequence>MKTLQSFVLLFFFIICDNITTGVYSQCVKDQQLSLLHLKKNLTFDDADDSVGYSPVLSKFISWNSSTNCCSWVGVTCGTNGRVVGLDISSQYISGGIDSSSSLFDLQHLQSLNLADNHFVDGSLIPSAIGKLTNLRYLNLSNNVYFGKIPIEISRLTRLEVLDISQRYNNGRRKPLESPKFSMLFQNLTELIELYLDGVDISVEKTHWCQAISSSLPNLRVLSLSRTNLSGPIDQSLAKLQSLSVIQLGGFGNNISGPIPGFFSNFSNLTVLNLDGNNISAPVPRFFANFSKLTTLSLCHCGLRGAVPKQIFQVPTLQTLDLSLNPELHGSLPEFPKNGSLQSLILSETSFSGLLHDSIGNLNMLSTLDLSKCNFTGSIPKSIGNLTKLVDLDASSNLFNGPISSIHWENLINLVHLHLDNNQLVGSIPSSLFSLPLLPDLVLSHNNFSGQLPENFNVSSSLVTFIDLSFNNLEGPVPVSIFNFQGLETLTLSSNNFSTFPFNGPHQLPNLTSIDLSHNSLLVLYKGSNSSYSSFPQIIDFSLASNKLRTFPVFLRNQTSLRSLDLSDNQVQGQLPNWIWKFDSLEYLNVSCNSLVTLETPFLNSTSHVSVLDLHSNQLKGPISIVPPYAHYLDYSNNHFSSSIPISICNASDLLTLDLSNNTLSGEIPQCLAAMSTLRILNVRKNNIAGTITIPEKCDSLETLDLSQNQIRGQLPKSLAMCRRLRFLNLEENQITDTFPCLLKNVSTLSVLALRSNNFYGGIGCPVVKTNGTWPVLQIIDLAYNNFNGEVPGFSLTSWQAMKDNKDIGFPSTVSVFQGENLHGGGGEFFYEHAITITSKGLKSDLAKILTILTLIDFSCNNFSGPIPKEMGDLKSLYLLNLSSNAFTGEIPSSFGNMRQLESLDLSQNKLSGQIPQQLAKLNFLAFLNLSNNQLAGKIPAGTQISTFPRDSFTGNIELWGPPLTVDNKAGLSPPPTFNGSHPNSTNEIDWDLISIEIGFAFGFAVAVGSLMFFKRWSKWYYRTMYKILVKIFPQLEERIGPHRRHVHINQRWRQSCDLETLSLNRNQIEGQFPKSLANCARLKVLNLANNQMTDTFPWLLKNISTFRDFVLRSNNFYGGIGIPRLLALGQCFKS</sequence>
<evidence type="ECO:0000256" key="2">
    <source>
        <dbReference type="ARBA" id="ARBA00009592"/>
    </source>
</evidence>
<keyword evidence="4" id="KW-0433">Leucine-rich repeat</keyword>
<evidence type="ECO:0000313" key="16">
    <source>
        <dbReference type="EMBL" id="RXI01468.1"/>
    </source>
</evidence>
<dbReference type="FunFam" id="3.80.10.10:FF:000095">
    <property type="entry name" value="LRR receptor-like serine/threonine-protein kinase GSO1"/>
    <property type="match status" value="1"/>
</dbReference>
<comment type="similarity">
    <text evidence="2">Belongs to the RLP family.</text>
</comment>
<evidence type="ECO:0000256" key="10">
    <source>
        <dbReference type="ARBA" id="ARBA00023170"/>
    </source>
</evidence>
<dbReference type="InterPro" id="IPR001611">
    <property type="entry name" value="Leu-rich_rpt"/>
</dbReference>
<evidence type="ECO:0000256" key="4">
    <source>
        <dbReference type="ARBA" id="ARBA00022614"/>
    </source>
</evidence>
<evidence type="ECO:0000256" key="13">
    <source>
        <dbReference type="SAM" id="SignalP"/>
    </source>
</evidence>
<dbReference type="InterPro" id="IPR055414">
    <property type="entry name" value="LRR_R13L4/SHOC2-like"/>
</dbReference>
<dbReference type="InterPro" id="IPR013210">
    <property type="entry name" value="LRR_N_plant-typ"/>
</dbReference>
<comment type="caution">
    <text evidence="16">The sequence shown here is derived from an EMBL/GenBank/DDBJ whole genome shotgun (WGS) entry which is preliminary data.</text>
</comment>